<dbReference type="InterPro" id="IPR036005">
    <property type="entry name" value="Creatinase/aminopeptidase-like"/>
</dbReference>
<dbReference type="InterPro" id="IPR050422">
    <property type="entry name" value="X-Pro_aminopeptidase_P"/>
</dbReference>
<proteinExistence type="inferred from homology"/>
<dbReference type="SUPFAM" id="SSF53092">
    <property type="entry name" value="Creatinase/prolidase N-terminal domain"/>
    <property type="match status" value="1"/>
</dbReference>
<evidence type="ECO:0000259" key="5">
    <source>
        <dbReference type="Pfam" id="PF00557"/>
    </source>
</evidence>
<keyword evidence="3" id="KW-0378">Hydrolase</keyword>
<dbReference type="Pfam" id="PF16189">
    <property type="entry name" value="Creatinase_N_2"/>
    <property type="match status" value="1"/>
</dbReference>
<dbReference type="PANTHER" id="PTHR43763:SF6">
    <property type="entry name" value="XAA-PRO AMINOPEPTIDASE 1"/>
    <property type="match status" value="1"/>
</dbReference>
<organism evidence="8 9">
    <name type="scientific">Diploscapter pachys</name>
    <dbReference type="NCBI Taxonomy" id="2018661"/>
    <lineage>
        <taxon>Eukaryota</taxon>
        <taxon>Metazoa</taxon>
        <taxon>Ecdysozoa</taxon>
        <taxon>Nematoda</taxon>
        <taxon>Chromadorea</taxon>
        <taxon>Rhabditida</taxon>
        <taxon>Rhabditina</taxon>
        <taxon>Rhabditomorpha</taxon>
        <taxon>Rhabditoidea</taxon>
        <taxon>Rhabditidae</taxon>
        <taxon>Diploscapter</taxon>
    </lineage>
</organism>
<dbReference type="EMBL" id="LIAE01010220">
    <property type="protein sequence ID" value="PAV65134.1"/>
    <property type="molecule type" value="Genomic_DNA"/>
</dbReference>
<comment type="similarity">
    <text evidence="1 4">Belongs to the peptidase M24B family.</text>
</comment>
<dbReference type="InterPro" id="IPR029149">
    <property type="entry name" value="Creatin/AminoP/Spt16_N"/>
</dbReference>
<dbReference type="GO" id="GO:0070006">
    <property type="term" value="F:metalloaminopeptidase activity"/>
    <property type="evidence" value="ECO:0007669"/>
    <property type="project" value="InterPro"/>
</dbReference>
<evidence type="ECO:0000256" key="3">
    <source>
        <dbReference type="ARBA" id="ARBA00022801"/>
    </source>
</evidence>
<dbReference type="InterPro" id="IPR032416">
    <property type="entry name" value="Peptidase_M24_C"/>
</dbReference>
<dbReference type="OrthoDB" id="9995434at2759"/>
<dbReference type="InterPro" id="IPR001131">
    <property type="entry name" value="Peptidase_M24B_aminopep-P_CS"/>
</dbReference>
<gene>
    <name evidence="8" type="ORF">WR25_18489</name>
</gene>
<protein>
    <recommendedName>
        <fullName evidence="10">Aminopeptidase P N-terminal domain-containing protein</fullName>
    </recommendedName>
</protein>
<evidence type="ECO:0008006" key="10">
    <source>
        <dbReference type="Google" id="ProtNLM"/>
    </source>
</evidence>
<dbReference type="FunFam" id="3.90.230.10:FF:000009">
    <property type="entry name" value="xaa-Pro aminopeptidase 2"/>
    <property type="match status" value="1"/>
</dbReference>
<feature type="domain" description="Creatinase N-terminal" evidence="6">
    <location>
        <begin position="51"/>
        <end position="146"/>
    </location>
</feature>
<evidence type="ECO:0000313" key="9">
    <source>
        <dbReference type="Proteomes" id="UP000218231"/>
    </source>
</evidence>
<dbReference type="PROSITE" id="PS00491">
    <property type="entry name" value="PROLINE_PEPTIDASE"/>
    <property type="match status" value="1"/>
</dbReference>
<dbReference type="AlphaFoldDB" id="A0A2A2JTS3"/>
<dbReference type="Gene3D" id="3.40.350.10">
    <property type="entry name" value="Creatinase/prolidase N-terminal domain"/>
    <property type="match status" value="2"/>
</dbReference>
<comment type="caution">
    <text evidence="8">The sequence shown here is derived from an EMBL/GenBank/DDBJ whole genome shotgun (WGS) entry which is preliminary data.</text>
</comment>
<dbReference type="Gene3D" id="3.90.230.10">
    <property type="entry name" value="Creatinase/methionine aminopeptidase superfamily"/>
    <property type="match status" value="1"/>
</dbReference>
<name>A0A2A2JTS3_9BILA</name>
<dbReference type="SUPFAM" id="SSF55920">
    <property type="entry name" value="Creatinase/aminopeptidase"/>
    <property type="match status" value="1"/>
</dbReference>
<feature type="domain" description="Peptidase M24 C-terminal" evidence="7">
    <location>
        <begin position="549"/>
        <end position="612"/>
    </location>
</feature>
<evidence type="ECO:0000256" key="2">
    <source>
        <dbReference type="ARBA" id="ARBA00022723"/>
    </source>
</evidence>
<evidence type="ECO:0000313" key="8">
    <source>
        <dbReference type="EMBL" id="PAV65134.1"/>
    </source>
</evidence>
<evidence type="ECO:0000256" key="4">
    <source>
        <dbReference type="RuleBase" id="RU000590"/>
    </source>
</evidence>
<accession>A0A2A2JTS3</accession>
<dbReference type="InterPro" id="IPR033740">
    <property type="entry name" value="Pept_M24B"/>
</dbReference>
<dbReference type="PANTHER" id="PTHR43763">
    <property type="entry name" value="XAA-PRO AMINOPEPTIDASE 1"/>
    <property type="match status" value="1"/>
</dbReference>
<dbReference type="GO" id="GO:0005737">
    <property type="term" value="C:cytoplasm"/>
    <property type="evidence" value="ECO:0007669"/>
    <property type="project" value="UniProtKB-ARBA"/>
</dbReference>
<reference evidence="8 9" key="1">
    <citation type="journal article" date="2017" name="Curr. Biol.">
        <title>Genome architecture and evolution of a unichromosomal asexual nematode.</title>
        <authorList>
            <person name="Fradin H."/>
            <person name="Zegar C."/>
            <person name="Gutwein M."/>
            <person name="Lucas J."/>
            <person name="Kovtun M."/>
            <person name="Corcoran D."/>
            <person name="Baugh L.R."/>
            <person name="Kiontke K."/>
            <person name="Gunsalus K."/>
            <person name="Fitch D.H."/>
            <person name="Piano F."/>
        </authorList>
    </citation>
    <scope>NUCLEOTIDE SEQUENCE [LARGE SCALE GENOMIC DNA]</scope>
    <source>
        <strain evidence="8">PF1309</strain>
    </source>
</reference>
<dbReference type="CDD" id="cd01085">
    <property type="entry name" value="APP"/>
    <property type="match status" value="1"/>
</dbReference>
<keyword evidence="2 4" id="KW-0479">Metal-binding</keyword>
<dbReference type="Pfam" id="PF16188">
    <property type="entry name" value="Peptidase_M24_C"/>
    <property type="match status" value="1"/>
</dbReference>
<dbReference type="InterPro" id="IPR000587">
    <property type="entry name" value="Creatinase_N"/>
</dbReference>
<dbReference type="STRING" id="2018661.A0A2A2JTS3"/>
<dbReference type="Proteomes" id="UP000218231">
    <property type="component" value="Unassembled WGS sequence"/>
</dbReference>
<evidence type="ECO:0000259" key="6">
    <source>
        <dbReference type="Pfam" id="PF01321"/>
    </source>
</evidence>
<keyword evidence="9" id="KW-1185">Reference proteome</keyword>
<dbReference type="Pfam" id="PF00557">
    <property type="entry name" value="Peptidase_M24"/>
    <property type="match status" value="1"/>
</dbReference>
<dbReference type="Pfam" id="PF01321">
    <property type="entry name" value="Creatinase_N"/>
    <property type="match status" value="1"/>
</dbReference>
<dbReference type="InterPro" id="IPR000994">
    <property type="entry name" value="Pept_M24"/>
</dbReference>
<feature type="domain" description="Peptidase M24" evidence="5">
    <location>
        <begin position="318"/>
        <end position="535"/>
    </location>
</feature>
<evidence type="ECO:0000256" key="1">
    <source>
        <dbReference type="ARBA" id="ARBA00008766"/>
    </source>
</evidence>
<dbReference type="GO" id="GO:0046872">
    <property type="term" value="F:metal ion binding"/>
    <property type="evidence" value="ECO:0007669"/>
    <property type="project" value="UniProtKB-KW"/>
</dbReference>
<evidence type="ECO:0000259" key="7">
    <source>
        <dbReference type="Pfam" id="PF16188"/>
    </source>
</evidence>
<sequence length="612" mass="68814">MSAADKLLTLRGLFSSPAVTALTGGTPLSAYLLPSTDAHQSEYLADYDFRVKFLSNFSGSNAYVVVTEKNALLWTDGRYFVQAAKQLDDKLWTLMKQAQPDSITVEDYLISNLAAGNAVGFDPFLLTYDAGSKLLKKLNSVGLKPVAINENLVDKFWKDRPTLSNKKVDVLNTNEHGQSTCDKLTKLRDKLKKQKCDAIVLGALDDIVWMLNIRGFDIPYNPLVYSYMLITLDETHLFIDDTRLDDVSRAHLSNIHIHNYTDAQPFISKWRESNKTARVFVPTSTNYAIGSIFGENSIQDDSPVQVMKAVKNEIEIQNMRKSSIRDSAALVQFFYWLEQEIKAGKTYNEFELADKIDGLRAKMEKFVDLSFTTISAVGDHSALPHYHPDEDEGKRTLNANQVFLLDSGAHYRDGTTDVTRTIWTGDVSTAPADFIRNNTLVLKGHIHLAQTLFPSGINGVRLDTLSRHALWQQGLDFGHGTGHGVGMYLNVHEGPIGIGFRTMSRHGDLKSGNVITIEPGYYLPQHYGVRIENCYELVSAEVNSGSKDFLRFEPLSWVPIQTTIIDKSLLNEDQVKWLNSYHDKVLELTGEFLKSNGMTTELEWLQKQCEHI</sequence>